<reference evidence="2" key="2">
    <citation type="journal article" date="2021" name="PeerJ">
        <title>Extensive microbial diversity within the chicken gut microbiome revealed by metagenomics and culture.</title>
        <authorList>
            <person name="Gilroy R."/>
            <person name="Ravi A."/>
            <person name="Getino M."/>
            <person name="Pursley I."/>
            <person name="Horton D.L."/>
            <person name="Alikhan N.F."/>
            <person name="Baker D."/>
            <person name="Gharbi K."/>
            <person name="Hall N."/>
            <person name="Watson M."/>
            <person name="Adriaenssens E.M."/>
            <person name="Foster-Nyarko E."/>
            <person name="Jarju S."/>
            <person name="Secka A."/>
            <person name="Antonio M."/>
            <person name="Oren A."/>
            <person name="Chaudhuri R.R."/>
            <person name="La Ragione R."/>
            <person name="Hildebrand F."/>
            <person name="Pallen M.J."/>
        </authorList>
    </citation>
    <scope>NUCLEOTIDE SEQUENCE</scope>
    <source>
        <strain evidence="2">ChiSjej6B24-2974</strain>
    </source>
</reference>
<dbReference type="Proteomes" id="UP000824260">
    <property type="component" value="Unassembled WGS sequence"/>
</dbReference>
<sequence>METCARWQPFPNPPIDKGGPIMAHGTLFRIVLAFSLALILLFSCLLALGEDEFAEGAYPFHIEGNADSFGVRNNRLMIPDCLVVNVKSIYTAWEPNGSYNTQLGMQDLFDELKACEVLPYTMPRDGEYASYYYAGIRLDLESTNNPDSVAIINLRPTNYIDVPAFDRAVDMRIDLYENYTPEDETHTYHSVRLKSDTGNLWDMIVFLSLENYKPTDLLQTSAIEYHSLQNDPLASACPSPNPPTLRNENHIRKIVQVLLDAEEMPHLMAATDLLHLRFVSSDGKAYNVYLQEVSEWSQGRSEPDTLYARMGGFCYKVDKDAMFDALEDAGCPDPMFDT</sequence>
<evidence type="ECO:0000313" key="2">
    <source>
        <dbReference type="EMBL" id="HIQ82758.1"/>
    </source>
</evidence>
<keyword evidence="1" id="KW-0812">Transmembrane</keyword>
<name>A0A9D0ZLC4_9FIRM</name>
<dbReference type="EMBL" id="DVFZ01000066">
    <property type="protein sequence ID" value="HIQ82758.1"/>
    <property type="molecule type" value="Genomic_DNA"/>
</dbReference>
<keyword evidence="1" id="KW-0472">Membrane</keyword>
<comment type="caution">
    <text evidence="2">The sequence shown here is derived from an EMBL/GenBank/DDBJ whole genome shotgun (WGS) entry which is preliminary data.</text>
</comment>
<organism evidence="2 3">
    <name type="scientific">Candidatus Pullichristensenella stercorigallinarum</name>
    <dbReference type="NCBI Taxonomy" id="2840909"/>
    <lineage>
        <taxon>Bacteria</taxon>
        <taxon>Bacillati</taxon>
        <taxon>Bacillota</taxon>
        <taxon>Clostridia</taxon>
        <taxon>Candidatus Pullichristensenella</taxon>
    </lineage>
</organism>
<proteinExistence type="predicted"/>
<evidence type="ECO:0000313" key="3">
    <source>
        <dbReference type="Proteomes" id="UP000824260"/>
    </source>
</evidence>
<feature type="transmembrane region" description="Helical" evidence="1">
    <location>
        <begin position="27"/>
        <end position="48"/>
    </location>
</feature>
<evidence type="ECO:0000256" key="1">
    <source>
        <dbReference type="SAM" id="Phobius"/>
    </source>
</evidence>
<gene>
    <name evidence="2" type="ORF">IAA52_06610</name>
</gene>
<protein>
    <submittedName>
        <fullName evidence="2">Uncharacterized protein</fullName>
    </submittedName>
</protein>
<reference evidence="2" key="1">
    <citation type="submission" date="2020-10" db="EMBL/GenBank/DDBJ databases">
        <authorList>
            <person name="Gilroy R."/>
        </authorList>
    </citation>
    <scope>NUCLEOTIDE SEQUENCE</scope>
    <source>
        <strain evidence="2">ChiSjej6B24-2974</strain>
    </source>
</reference>
<dbReference type="AlphaFoldDB" id="A0A9D0ZLC4"/>
<keyword evidence="1" id="KW-1133">Transmembrane helix</keyword>
<accession>A0A9D0ZLC4</accession>